<keyword evidence="9" id="KW-1185">Reference proteome</keyword>
<dbReference type="InterPro" id="IPR023120">
    <property type="entry name" value="WHTH_transcript_rep_HrcA_IDD"/>
</dbReference>
<dbReference type="HAMAP" id="MF_00081">
    <property type="entry name" value="HrcA"/>
    <property type="match status" value="1"/>
</dbReference>
<dbReference type="Gene3D" id="3.30.390.60">
    <property type="entry name" value="Heat-inducible transcription repressor hrca homolog, domain 3"/>
    <property type="match status" value="1"/>
</dbReference>
<dbReference type="RefSeq" id="WP_094264320.1">
    <property type="nucleotide sequence ID" value="NZ_NOWF01000005.1"/>
</dbReference>
<comment type="caution">
    <text evidence="8">The sequence shown here is derived from an EMBL/GenBank/DDBJ whole genome shotgun (WGS) entry which is preliminary data.</text>
</comment>
<dbReference type="PANTHER" id="PTHR34824">
    <property type="entry name" value="HEAT-INDUCIBLE TRANSCRIPTION REPRESSOR HRCA"/>
    <property type="match status" value="1"/>
</dbReference>
<evidence type="ECO:0000259" key="6">
    <source>
        <dbReference type="Pfam" id="PF01628"/>
    </source>
</evidence>
<evidence type="ECO:0000313" key="8">
    <source>
        <dbReference type="EMBL" id="OYD07649.1"/>
    </source>
</evidence>
<comment type="similarity">
    <text evidence="5">Belongs to the HrcA family.</text>
</comment>
<dbReference type="PANTHER" id="PTHR34824:SF1">
    <property type="entry name" value="HEAT-INDUCIBLE TRANSCRIPTION REPRESSOR HRCA"/>
    <property type="match status" value="1"/>
</dbReference>
<dbReference type="GO" id="GO:0045892">
    <property type="term" value="P:negative regulation of DNA-templated transcription"/>
    <property type="evidence" value="ECO:0007669"/>
    <property type="project" value="UniProtKB-UniRule"/>
</dbReference>
<reference evidence="8 9" key="1">
    <citation type="submission" date="2017-07" db="EMBL/GenBank/DDBJ databases">
        <title>The genome sequence of Paludifilum halophilum highlights mechanisms for microbial adaptation to high salt environemnts.</title>
        <authorList>
            <person name="Belbahri L."/>
        </authorList>
    </citation>
    <scope>NUCLEOTIDE SEQUENCE [LARGE SCALE GENOMIC DNA]</scope>
    <source>
        <strain evidence="8 9">DSM 102817</strain>
    </source>
</reference>
<sequence length="342" mass="38935">MLTERQEQILRALVEEYIVHADPVGSRTVSKREDIGFSAATIRNEMADLEEMGFLEQPHTSAGRMPSQSGYRYYVDYLMGPQRIDRSELLAVRRLFASQMDALEQTIQQTVSILSRITNYTSILLGPELYDNKLKHLQVVPLTDRVAVSLIVTDTGHVDQRRIRVPEGVSLSSVEQMVNLLNTKLSGIPLHRLKGRVYRELYSELSRHVEHYESLLSMIDQILVDDLDGRLFFSGTTNILTQPEFRDVEKVKALMDLFEQSDAVARLFTTDHDMGIQVKIGQENHLEAVNNCSIVSASFSLNGRSLGRIGVLGPTRMNYRKVVSLLEVLVEDFSEYLRRRYG</sequence>
<keyword evidence="4 5" id="KW-0804">Transcription</keyword>
<dbReference type="NCBIfam" id="TIGR00331">
    <property type="entry name" value="hrcA"/>
    <property type="match status" value="1"/>
</dbReference>
<evidence type="ECO:0000256" key="4">
    <source>
        <dbReference type="ARBA" id="ARBA00023163"/>
    </source>
</evidence>
<dbReference type="GO" id="GO:0003677">
    <property type="term" value="F:DNA binding"/>
    <property type="evidence" value="ECO:0007669"/>
    <property type="project" value="InterPro"/>
</dbReference>
<dbReference type="Gene3D" id="1.10.10.10">
    <property type="entry name" value="Winged helix-like DNA-binding domain superfamily/Winged helix DNA-binding domain"/>
    <property type="match status" value="1"/>
</dbReference>
<dbReference type="OrthoDB" id="9783139at2"/>
<keyword evidence="3 5" id="KW-0346">Stress response</keyword>
<dbReference type="InterPro" id="IPR036388">
    <property type="entry name" value="WH-like_DNA-bd_sf"/>
</dbReference>
<evidence type="ECO:0000256" key="1">
    <source>
        <dbReference type="ARBA" id="ARBA00022491"/>
    </source>
</evidence>
<dbReference type="Gene3D" id="3.30.450.40">
    <property type="match status" value="1"/>
</dbReference>
<dbReference type="Pfam" id="PF01628">
    <property type="entry name" value="HrcA"/>
    <property type="match status" value="1"/>
</dbReference>
<dbReference type="Proteomes" id="UP000215459">
    <property type="component" value="Unassembled WGS sequence"/>
</dbReference>
<proteinExistence type="inferred from homology"/>
<dbReference type="EMBL" id="NOWF01000005">
    <property type="protein sequence ID" value="OYD07649.1"/>
    <property type="molecule type" value="Genomic_DNA"/>
</dbReference>
<dbReference type="SUPFAM" id="SSF55781">
    <property type="entry name" value="GAF domain-like"/>
    <property type="match status" value="1"/>
</dbReference>
<name>A0A235B6N1_9BACL</name>
<organism evidence="8 9">
    <name type="scientific">Paludifilum halophilum</name>
    <dbReference type="NCBI Taxonomy" id="1642702"/>
    <lineage>
        <taxon>Bacteria</taxon>
        <taxon>Bacillati</taxon>
        <taxon>Bacillota</taxon>
        <taxon>Bacilli</taxon>
        <taxon>Bacillales</taxon>
        <taxon>Thermoactinomycetaceae</taxon>
        <taxon>Paludifilum</taxon>
    </lineage>
</organism>
<feature type="domain" description="Heat-inducible transcription repressor HrcA C-terminal" evidence="6">
    <location>
        <begin position="104"/>
        <end position="323"/>
    </location>
</feature>
<dbReference type="SUPFAM" id="SSF46785">
    <property type="entry name" value="Winged helix' DNA-binding domain"/>
    <property type="match status" value="1"/>
</dbReference>
<comment type="function">
    <text evidence="5">Negative regulator of class I heat shock genes (grpE-dnaK-dnaJ and groELS operons). Prevents heat-shock induction of these operons.</text>
</comment>
<dbReference type="InterPro" id="IPR029016">
    <property type="entry name" value="GAF-like_dom_sf"/>
</dbReference>
<dbReference type="AlphaFoldDB" id="A0A235B6N1"/>
<keyword evidence="2 5" id="KW-0805">Transcription regulation</keyword>
<evidence type="ECO:0000256" key="5">
    <source>
        <dbReference type="HAMAP-Rule" id="MF_00081"/>
    </source>
</evidence>
<dbReference type="InterPro" id="IPR002571">
    <property type="entry name" value="HrcA"/>
</dbReference>
<dbReference type="InterPro" id="IPR021153">
    <property type="entry name" value="HrcA_C"/>
</dbReference>
<evidence type="ECO:0000259" key="7">
    <source>
        <dbReference type="Pfam" id="PF03444"/>
    </source>
</evidence>
<gene>
    <name evidence="5" type="primary">hrcA</name>
    <name evidence="8" type="ORF">CHM34_09210</name>
</gene>
<evidence type="ECO:0000256" key="3">
    <source>
        <dbReference type="ARBA" id="ARBA00023016"/>
    </source>
</evidence>
<accession>A0A235B6N1</accession>
<keyword evidence="1 5" id="KW-0678">Repressor</keyword>
<evidence type="ECO:0000313" key="9">
    <source>
        <dbReference type="Proteomes" id="UP000215459"/>
    </source>
</evidence>
<evidence type="ECO:0000256" key="2">
    <source>
        <dbReference type="ARBA" id="ARBA00023015"/>
    </source>
</evidence>
<dbReference type="Pfam" id="PF03444">
    <property type="entry name" value="WHD_HrcA"/>
    <property type="match status" value="1"/>
</dbReference>
<dbReference type="PIRSF" id="PIRSF005485">
    <property type="entry name" value="HrcA"/>
    <property type="match status" value="1"/>
</dbReference>
<dbReference type="InterPro" id="IPR005104">
    <property type="entry name" value="WHTH_HrcA_DNA-bd"/>
</dbReference>
<dbReference type="InterPro" id="IPR036390">
    <property type="entry name" value="WH_DNA-bd_sf"/>
</dbReference>
<feature type="domain" description="Winged helix-turn-helix transcription repressor HrcA DNA-binding" evidence="7">
    <location>
        <begin position="1"/>
        <end position="71"/>
    </location>
</feature>
<protein>
    <recommendedName>
        <fullName evidence="5">Heat-inducible transcription repressor HrcA</fullName>
    </recommendedName>
</protein>